<evidence type="ECO:0000313" key="2">
    <source>
        <dbReference type="Proteomes" id="UP000683925"/>
    </source>
</evidence>
<sequence length="183" mass="21587">MNDQLKRMEKGKNNRCRLLHKVYTQKKKAPLNNMSFQIRVQNMIKQIRVDQIERSRCLSEYENKFPYISRLNPISRPQNIEPLNLKLSTIRTTSRQSNLIIDGPIKREQQKNNSQASLDSNLRLTSSPQRFYNKNKVSIQALMLKDMITLKEQKIKIDQRTQAESNFFQNISSWSRKSSDSII</sequence>
<dbReference type="EMBL" id="CAJJDP010000036">
    <property type="protein sequence ID" value="CAD8158888.1"/>
    <property type="molecule type" value="Genomic_DNA"/>
</dbReference>
<comment type="caution">
    <text evidence="1">The sequence shown here is derived from an EMBL/GenBank/DDBJ whole genome shotgun (WGS) entry which is preliminary data.</text>
</comment>
<accession>A0A8S1U2X7</accession>
<proteinExistence type="predicted"/>
<keyword evidence="2" id="KW-1185">Reference proteome</keyword>
<gene>
    <name evidence="1" type="ORF">POCTA_138.1.T0360082</name>
</gene>
<dbReference type="AlphaFoldDB" id="A0A8S1U2X7"/>
<protein>
    <submittedName>
        <fullName evidence="1">Uncharacterized protein</fullName>
    </submittedName>
</protein>
<reference evidence="1" key="1">
    <citation type="submission" date="2021-01" db="EMBL/GenBank/DDBJ databases">
        <authorList>
            <consortium name="Genoscope - CEA"/>
            <person name="William W."/>
        </authorList>
    </citation>
    <scope>NUCLEOTIDE SEQUENCE</scope>
</reference>
<evidence type="ECO:0000313" key="1">
    <source>
        <dbReference type="EMBL" id="CAD8158888.1"/>
    </source>
</evidence>
<dbReference type="OrthoDB" id="299209at2759"/>
<dbReference type="OMA" id="QAESNFF"/>
<organism evidence="1 2">
    <name type="scientific">Paramecium octaurelia</name>
    <dbReference type="NCBI Taxonomy" id="43137"/>
    <lineage>
        <taxon>Eukaryota</taxon>
        <taxon>Sar</taxon>
        <taxon>Alveolata</taxon>
        <taxon>Ciliophora</taxon>
        <taxon>Intramacronucleata</taxon>
        <taxon>Oligohymenophorea</taxon>
        <taxon>Peniculida</taxon>
        <taxon>Parameciidae</taxon>
        <taxon>Paramecium</taxon>
    </lineage>
</organism>
<name>A0A8S1U2X7_PAROT</name>
<dbReference type="Proteomes" id="UP000683925">
    <property type="component" value="Unassembled WGS sequence"/>
</dbReference>